<comment type="caution">
    <text evidence="1">The sequence shown here is derived from an EMBL/GenBank/DDBJ whole genome shotgun (WGS) entry which is preliminary data.</text>
</comment>
<dbReference type="AlphaFoldDB" id="A0A8J3CJB8"/>
<dbReference type="EMBL" id="BMMK01000035">
    <property type="protein sequence ID" value="GGM75818.1"/>
    <property type="molecule type" value="Genomic_DNA"/>
</dbReference>
<dbReference type="Proteomes" id="UP000637578">
    <property type="component" value="Unassembled WGS sequence"/>
</dbReference>
<reference evidence="1" key="2">
    <citation type="submission" date="2020-09" db="EMBL/GenBank/DDBJ databases">
        <authorList>
            <person name="Sun Q."/>
            <person name="Zhou Y."/>
        </authorList>
    </citation>
    <scope>NUCLEOTIDE SEQUENCE</scope>
    <source>
        <strain evidence="1">CGMCC 4.5737</strain>
    </source>
</reference>
<gene>
    <name evidence="1" type="ORF">GCM10012275_53200</name>
</gene>
<organism evidence="1 2">
    <name type="scientific">Longimycelium tulufanense</name>
    <dbReference type="NCBI Taxonomy" id="907463"/>
    <lineage>
        <taxon>Bacteria</taxon>
        <taxon>Bacillati</taxon>
        <taxon>Actinomycetota</taxon>
        <taxon>Actinomycetes</taxon>
        <taxon>Pseudonocardiales</taxon>
        <taxon>Pseudonocardiaceae</taxon>
        <taxon>Longimycelium</taxon>
    </lineage>
</organism>
<dbReference type="RefSeq" id="WP_189061162.1">
    <property type="nucleotide sequence ID" value="NZ_BMMK01000035.1"/>
</dbReference>
<name>A0A8J3CJB8_9PSEU</name>
<sequence>MDTIHGFRDGDRVRDRRDGFTGTVRFNNLSAEERASGEYAEAEVRWDGRFGDDELELVLPHLKRICSTGSEEENAC</sequence>
<proteinExistence type="predicted"/>
<reference evidence="1" key="1">
    <citation type="journal article" date="2014" name="Int. J. Syst. Evol. Microbiol.">
        <title>Complete genome sequence of Corynebacterium casei LMG S-19264T (=DSM 44701T), isolated from a smear-ripened cheese.</title>
        <authorList>
            <consortium name="US DOE Joint Genome Institute (JGI-PGF)"/>
            <person name="Walter F."/>
            <person name="Albersmeier A."/>
            <person name="Kalinowski J."/>
            <person name="Ruckert C."/>
        </authorList>
    </citation>
    <scope>NUCLEOTIDE SEQUENCE</scope>
    <source>
        <strain evidence="1">CGMCC 4.5737</strain>
    </source>
</reference>
<evidence type="ECO:0000313" key="1">
    <source>
        <dbReference type="EMBL" id="GGM75818.1"/>
    </source>
</evidence>
<keyword evidence="2" id="KW-1185">Reference proteome</keyword>
<protein>
    <submittedName>
        <fullName evidence="1">Uncharacterized protein</fullName>
    </submittedName>
</protein>
<evidence type="ECO:0000313" key="2">
    <source>
        <dbReference type="Proteomes" id="UP000637578"/>
    </source>
</evidence>
<accession>A0A8J3CJB8</accession>